<keyword evidence="2" id="KW-0472">Membrane</keyword>
<dbReference type="eggNOG" id="KOG0371">
    <property type="taxonomic scope" value="Eukaryota"/>
</dbReference>
<dbReference type="PANTHER" id="PTHR42850">
    <property type="entry name" value="METALLOPHOSPHOESTERASE"/>
    <property type="match status" value="1"/>
</dbReference>
<proteinExistence type="predicted"/>
<evidence type="ECO:0000256" key="2">
    <source>
        <dbReference type="SAM" id="Phobius"/>
    </source>
</evidence>
<dbReference type="InterPro" id="IPR029052">
    <property type="entry name" value="Metallo-depent_PP-like"/>
</dbReference>
<dbReference type="GeneID" id="19900958"/>
<evidence type="ECO:0000259" key="3">
    <source>
        <dbReference type="Pfam" id="PF00149"/>
    </source>
</evidence>
<name>R7YRW7_CONA1</name>
<feature type="region of interest" description="Disordered" evidence="1">
    <location>
        <begin position="1"/>
        <end position="31"/>
    </location>
</feature>
<gene>
    <name evidence="4" type="ORF">W97_03647</name>
</gene>
<feature type="domain" description="Calcineurin-like phosphoesterase" evidence="3">
    <location>
        <begin position="163"/>
        <end position="356"/>
    </location>
</feature>
<accession>R7YRW7</accession>
<dbReference type="SUPFAM" id="SSF56300">
    <property type="entry name" value="Metallo-dependent phosphatases"/>
    <property type="match status" value="1"/>
</dbReference>
<protein>
    <recommendedName>
        <fullName evidence="3">Calcineurin-like phosphoesterase domain-containing protein</fullName>
    </recommendedName>
</protein>
<dbReference type="GO" id="GO:0006798">
    <property type="term" value="P:polyphosphate catabolic process"/>
    <property type="evidence" value="ECO:0007669"/>
    <property type="project" value="TreeGrafter"/>
</dbReference>
<dbReference type="Gene3D" id="3.60.21.10">
    <property type="match status" value="1"/>
</dbReference>
<dbReference type="PANTHER" id="PTHR42850:SF4">
    <property type="entry name" value="ZINC-DEPENDENT ENDOPOLYPHOSPHATASE"/>
    <property type="match status" value="1"/>
</dbReference>
<evidence type="ECO:0000313" key="5">
    <source>
        <dbReference type="Proteomes" id="UP000016924"/>
    </source>
</evidence>
<evidence type="ECO:0000313" key="4">
    <source>
        <dbReference type="EMBL" id="EON64416.1"/>
    </source>
</evidence>
<dbReference type="CDD" id="cd00144">
    <property type="entry name" value="MPP_PPP_family"/>
    <property type="match status" value="1"/>
</dbReference>
<dbReference type="HOGENOM" id="CLU_023125_0_0_1"/>
<sequence>MAGHHETPSDPESSRYSDSNAPHHAHQTPRPLIDLIPTDWKNLGDHQHTDDSDDDQFFCAEKASPWKDWQSPRMARWPQKLLVPRRVQRHLIIYLVILVTVWATWKWYLRPAWQEREAMEKALRPKAVNKGMFGSNLRPDFTDMVMVKKMDSDLLPGAGERRRLIFVGDVHGCKDELVTLLAKVDFQRTRDHLILTGDIVAKGPDSAGVVSLARDLGASCVRGNHDDRVLLSAAQAASHSQPSIEQEKSAVAAALGKHNLRWLRECPVILNVGDVPGMGEILVAHAGLVPGVPLERQDPFETMNMRSIDLETRVPSEEHPVKEKGTIGWEMLWNYYQKSQPSKKRQTVVYGHNSKRGLNIQEYSKGLDTGCVKGGKLTALVVDSGGRQSYVSVACKKRGGYK</sequence>
<dbReference type="Proteomes" id="UP000016924">
    <property type="component" value="Unassembled WGS sequence"/>
</dbReference>
<dbReference type="OrthoDB" id="10267127at2759"/>
<keyword evidence="2" id="KW-1133">Transmembrane helix</keyword>
<keyword evidence="5" id="KW-1185">Reference proteome</keyword>
<dbReference type="GO" id="GO:0000298">
    <property type="term" value="F:endopolyphosphatase activity"/>
    <property type="evidence" value="ECO:0007669"/>
    <property type="project" value="TreeGrafter"/>
</dbReference>
<dbReference type="Pfam" id="PF00149">
    <property type="entry name" value="Metallophos"/>
    <property type="match status" value="1"/>
</dbReference>
<feature type="compositionally biased region" description="Basic and acidic residues" evidence="1">
    <location>
        <begin position="1"/>
        <end position="15"/>
    </location>
</feature>
<dbReference type="GO" id="GO:0016791">
    <property type="term" value="F:phosphatase activity"/>
    <property type="evidence" value="ECO:0007669"/>
    <property type="project" value="TreeGrafter"/>
</dbReference>
<feature type="transmembrane region" description="Helical" evidence="2">
    <location>
        <begin position="91"/>
        <end position="109"/>
    </location>
</feature>
<dbReference type="GO" id="GO:0005737">
    <property type="term" value="C:cytoplasm"/>
    <property type="evidence" value="ECO:0007669"/>
    <property type="project" value="TreeGrafter"/>
</dbReference>
<dbReference type="OMA" id="QIVIYGH"/>
<organism evidence="4 5">
    <name type="scientific">Coniosporium apollinis (strain CBS 100218)</name>
    <name type="common">Rock-inhabiting black yeast</name>
    <dbReference type="NCBI Taxonomy" id="1168221"/>
    <lineage>
        <taxon>Eukaryota</taxon>
        <taxon>Fungi</taxon>
        <taxon>Dikarya</taxon>
        <taxon>Ascomycota</taxon>
        <taxon>Pezizomycotina</taxon>
        <taxon>Dothideomycetes</taxon>
        <taxon>Dothideomycetes incertae sedis</taxon>
        <taxon>Coniosporium</taxon>
    </lineage>
</organism>
<reference evidence="5" key="1">
    <citation type="submission" date="2012-06" db="EMBL/GenBank/DDBJ databases">
        <title>The genome sequence of Coniosporium apollinis CBS 100218.</title>
        <authorList>
            <consortium name="The Broad Institute Genome Sequencing Platform"/>
            <person name="Cuomo C."/>
            <person name="Gorbushina A."/>
            <person name="Noack S."/>
            <person name="Walker B."/>
            <person name="Young S.K."/>
            <person name="Zeng Q."/>
            <person name="Gargeya S."/>
            <person name="Fitzgerald M."/>
            <person name="Haas B."/>
            <person name="Abouelleil A."/>
            <person name="Alvarado L."/>
            <person name="Arachchi H.M."/>
            <person name="Berlin A.M."/>
            <person name="Chapman S.B."/>
            <person name="Goldberg J."/>
            <person name="Griggs A."/>
            <person name="Gujja S."/>
            <person name="Hansen M."/>
            <person name="Howarth C."/>
            <person name="Imamovic A."/>
            <person name="Larimer J."/>
            <person name="McCowan C."/>
            <person name="Montmayeur A."/>
            <person name="Murphy C."/>
            <person name="Neiman D."/>
            <person name="Pearson M."/>
            <person name="Priest M."/>
            <person name="Roberts A."/>
            <person name="Saif S."/>
            <person name="Shea T."/>
            <person name="Sisk P."/>
            <person name="Sykes S."/>
            <person name="Wortman J."/>
            <person name="Nusbaum C."/>
            <person name="Birren B."/>
        </authorList>
    </citation>
    <scope>NUCLEOTIDE SEQUENCE [LARGE SCALE GENOMIC DNA]</scope>
    <source>
        <strain evidence="5">CBS 100218</strain>
    </source>
</reference>
<dbReference type="STRING" id="1168221.R7YRW7"/>
<dbReference type="EMBL" id="JH767568">
    <property type="protein sequence ID" value="EON64416.1"/>
    <property type="molecule type" value="Genomic_DNA"/>
</dbReference>
<dbReference type="RefSeq" id="XP_007779733.1">
    <property type="nucleotide sequence ID" value="XM_007781543.1"/>
</dbReference>
<dbReference type="AlphaFoldDB" id="R7YRW7"/>
<evidence type="ECO:0000256" key="1">
    <source>
        <dbReference type="SAM" id="MobiDB-lite"/>
    </source>
</evidence>
<dbReference type="InterPro" id="IPR050126">
    <property type="entry name" value="Ap4A_hydrolase"/>
</dbReference>
<dbReference type="InterPro" id="IPR004843">
    <property type="entry name" value="Calcineurin-like_PHP"/>
</dbReference>
<keyword evidence="2" id="KW-0812">Transmembrane</keyword>